<accession>A0A3E1P7E5</accession>
<evidence type="ECO:0000313" key="4">
    <source>
        <dbReference type="EMBL" id="RFM36074.1"/>
    </source>
</evidence>
<dbReference type="AlphaFoldDB" id="A0A3E1P7E5"/>
<dbReference type="RefSeq" id="WP_116851419.1">
    <property type="nucleotide sequence ID" value="NZ_QTJV01000001.1"/>
</dbReference>
<evidence type="ECO:0000256" key="1">
    <source>
        <dbReference type="SAM" id="Phobius"/>
    </source>
</evidence>
<name>A0A3E1P7E5_9BACT</name>
<dbReference type="Proteomes" id="UP000261174">
    <property type="component" value="Unassembled WGS sequence"/>
</dbReference>
<dbReference type="PANTHER" id="PTHR30273">
    <property type="entry name" value="PERIPLASMIC SIGNAL SENSOR AND SIGMA FACTOR ACTIVATOR FECR-RELATED"/>
    <property type="match status" value="1"/>
</dbReference>
<dbReference type="PANTHER" id="PTHR30273:SF2">
    <property type="entry name" value="PROTEIN FECR"/>
    <property type="match status" value="1"/>
</dbReference>
<dbReference type="PIRSF" id="PIRSF018266">
    <property type="entry name" value="FecR"/>
    <property type="match status" value="1"/>
</dbReference>
<dbReference type="GO" id="GO:0016989">
    <property type="term" value="F:sigma factor antagonist activity"/>
    <property type="evidence" value="ECO:0007669"/>
    <property type="project" value="TreeGrafter"/>
</dbReference>
<dbReference type="InterPro" id="IPR006860">
    <property type="entry name" value="FecR"/>
</dbReference>
<feature type="transmembrane region" description="Helical" evidence="1">
    <location>
        <begin position="85"/>
        <end position="103"/>
    </location>
</feature>
<evidence type="ECO:0000259" key="2">
    <source>
        <dbReference type="Pfam" id="PF04773"/>
    </source>
</evidence>
<dbReference type="EMBL" id="QTJV01000001">
    <property type="protein sequence ID" value="RFM36074.1"/>
    <property type="molecule type" value="Genomic_DNA"/>
</dbReference>
<protein>
    <submittedName>
        <fullName evidence="4">DUF4974 domain-containing protein</fullName>
    </submittedName>
</protein>
<gene>
    <name evidence="4" type="ORF">DXN04_00735</name>
</gene>
<evidence type="ECO:0000313" key="5">
    <source>
        <dbReference type="Proteomes" id="UP000261174"/>
    </source>
</evidence>
<keyword evidence="5" id="KW-1185">Reference proteome</keyword>
<reference evidence="4 5" key="1">
    <citation type="submission" date="2018-08" db="EMBL/GenBank/DDBJ databases">
        <title>Chitinophaga sp. K20C18050901, a novel bacterium isolated from forest soil.</title>
        <authorList>
            <person name="Wang C."/>
        </authorList>
    </citation>
    <scope>NUCLEOTIDE SEQUENCE [LARGE SCALE GENOMIC DNA]</scope>
    <source>
        <strain evidence="4 5">K20C18050901</strain>
    </source>
</reference>
<dbReference type="Pfam" id="PF04773">
    <property type="entry name" value="FecR"/>
    <property type="match status" value="1"/>
</dbReference>
<sequence>MINDEHFNTLAARKLAGEATAEELQELEILLQDHDELREQFNLLQSYFTEAPYHAAADTELALQKTMARIHATPALQPKKNVWKWLSVAAAAMLILGAGLLYVDKAHTPVTHLALNDTMQWLHRQNGKATRASIELADGSKIWLNVDSKLTYPEVFNSNSREVYLTGEAFFDIAPNPGRPFIIHLAKGSVHVLGTSFNIRAYDDEAVQTSVQTGKVAFIPADNKDTIFITPDEKVIYQPAAAQTIIKEPTAAEDDKAWTEGRLVFRDKTLEEIGIELERTFGKKISFIDDAPRHYRLTGSFQNNNLQDIMYYLARSRAFHYNITDSTLLISE</sequence>
<dbReference type="Gene3D" id="2.60.120.1440">
    <property type="match status" value="1"/>
</dbReference>
<keyword evidence="1" id="KW-0472">Membrane</keyword>
<feature type="domain" description="FecR protein" evidence="2">
    <location>
        <begin position="128"/>
        <end position="216"/>
    </location>
</feature>
<keyword evidence="1" id="KW-0812">Transmembrane</keyword>
<feature type="domain" description="Protein FecR C-terminal" evidence="3">
    <location>
        <begin position="262"/>
        <end position="330"/>
    </location>
</feature>
<dbReference type="Gene3D" id="3.55.50.30">
    <property type="match status" value="1"/>
</dbReference>
<proteinExistence type="predicted"/>
<comment type="caution">
    <text evidence="4">The sequence shown here is derived from an EMBL/GenBank/DDBJ whole genome shotgun (WGS) entry which is preliminary data.</text>
</comment>
<dbReference type="OrthoDB" id="1523735at2"/>
<dbReference type="Pfam" id="PF16344">
    <property type="entry name" value="FecR_C"/>
    <property type="match status" value="1"/>
</dbReference>
<dbReference type="InterPro" id="IPR032508">
    <property type="entry name" value="FecR_C"/>
</dbReference>
<evidence type="ECO:0000259" key="3">
    <source>
        <dbReference type="Pfam" id="PF16344"/>
    </source>
</evidence>
<keyword evidence="1" id="KW-1133">Transmembrane helix</keyword>
<organism evidence="4 5">
    <name type="scientific">Chitinophaga silvisoli</name>
    <dbReference type="NCBI Taxonomy" id="2291814"/>
    <lineage>
        <taxon>Bacteria</taxon>
        <taxon>Pseudomonadati</taxon>
        <taxon>Bacteroidota</taxon>
        <taxon>Chitinophagia</taxon>
        <taxon>Chitinophagales</taxon>
        <taxon>Chitinophagaceae</taxon>
        <taxon>Chitinophaga</taxon>
    </lineage>
</organism>
<dbReference type="InterPro" id="IPR012373">
    <property type="entry name" value="Ferrdict_sens_TM"/>
</dbReference>